<feature type="transmembrane region" description="Helical" evidence="4">
    <location>
        <begin position="44"/>
        <end position="64"/>
    </location>
</feature>
<evidence type="ECO:0000256" key="4">
    <source>
        <dbReference type="SAM" id="Phobius"/>
    </source>
</evidence>
<name>A0A9X4H5F7_9FIRM</name>
<keyword evidence="7" id="KW-1185">Reference proteome</keyword>
<dbReference type="Gene3D" id="1.10.287.130">
    <property type="match status" value="1"/>
</dbReference>
<dbReference type="GO" id="GO:0000155">
    <property type="term" value="F:phosphorelay sensor kinase activity"/>
    <property type="evidence" value="ECO:0007669"/>
    <property type="project" value="InterPro"/>
</dbReference>
<dbReference type="InterPro" id="IPR016120">
    <property type="entry name" value="Sig_transdc_His_kin_SpoOB"/>
</dbReference>
<keyword evidence="4" id="KW-1133">Transmembrane helix</keyword>
<keyword evidence="2" id="KW-0808">Transferase</keyword>
<keyword evidence="4" id="KW-0812">Transmembrane</keyword>
<dbReference type="EMBL" id="JAKOAV010000010">
    <property type="protein sequence ID" value="MDF9408093.1"/>
    <property type="molecule type" value="Genomic_DNA"/>
</dbReference>
<dbReference type="Pfam" id="PF14689">
    <property type="entry name" value="SPOB_a"/>
    <property type="match status" value="1"/>
</dbReference>
<keyword evidence="4" id="KW-0472">Membrane</keyword>
<keyword evidence="3" id="KW-0418">Kinase</keyword>
<evidence type="ECO:0000259" key="5">
    <source>
        <dbReference type="Pfam" id="PF14689"/>
    </source>
</evidence>
<evidence type="ECO:0000313" key="6">
    <source>
        <dbReference type="EMBL" id="MDF9408093.1"/>
    </source>
</evidence>
<sequence>MTQLAIGFQGSSKNFGLHIHFYGCGTGIIYLKLHNSCIEDEIEIINTLDILLTLSILISFYILWRILRVAGREAAITAQEQMALEMQDRIYAIRSQRHDFINHIQILSALLEEKNIQEAEIYINNIKRDLDRPVNC</sequence>
<protein>
    <submittedName>
        <fullName evidence="6">Spo0B domain-containing protein</fullName>
    </submittedName>
</protein>
<evidence type="ECO:0000256" key="3">
    <source>
        <dbReference type="ARBA" id="ARBA00022777"/>
    </source>
</evidence>
<comment type="caution">
    <text evidence="6">The sequence shown here is derived from an EMBL/GenBank/DDBJ whole genome shotgun (WGS) entry which is preliminary data.</text>
</comment>
<reference evidence="6" key="1">
    <citation type="submission" date="2022-02" db="EMBL/GenBank/DDBJ databases">
        <authorList>
            <person name="Leng L."/>
        </authorList>
    </citation>
    <scope>NUCLEOTIDE SEQUENCE</scope>
    <source>
        <strain evidence="6">JI</strain>
    </source>
</reference>
<evidence type="ECO:0000256" key="2">
    <source>
        <dbReference type="ARBA" id="ARBA00022679"/>
    </source>
</evidence>
<feature type="domain" description="SpoOB alpha-helical" evidence="5">
    <location>
        <begin position="85"/>
        <end position="130"/>
    </location>
</feature>
<accession>A0A9X4H5F7</accession>
<organism evidence="6 7">
    <name type="scientific">Pelotomaculum isophthalicicum JI</name>
    <dbReference type="NCBI Taxonomy" id="947010"/>
    <lineage>
        <taxon>Bacteria</taxon>
        <taxon>Bacillati</taxon>
        <taxon>Bacillota</taxon>
        <taxon>Clostridia</taxon>
        <taxon>Eubacteriales</taxon>
        <taxon>Desulfotomaculaceae</taxon>
        <taxon>Pelotomaculum</taxon>
    </lineage>
</organism>
<proteinExistence type="predicted"/>
<evidence type="ECO:0000313" key="7">
    <source>
        <dbReference type="Proteomes" id="UP001154312"/>
    </source>
</evidence>
<dbReference type="SUPFAM" id="SSF55890">
    <property type="entry name" value="Sporulation response regulatory protein Spo0B"/>
    <property type="match status" value="1"/>
</dbReference>
<dbReference type="InterPro" id="IPR039506">
    <property type="entry name" value="SPOB_a"/>
</dbReference>
<dbReference type="Proteomes" id="UP001154312">
    <property type="component" value="Unassembled WGS sequence"/>
</dbReference>
<evidence type="ECO:0000256" key="1">
    <source>
        <dbReference type="ARBA" id="ARBA00022553"/>
    </source>
</evidence>
<keyword evidence="1" id="KW-0597">Phosphoprotein</keyword>
<dbReference type="AlphaFoldDB" id="A0A9X4H5F7"/>
<dbReference type="RefSeq" id="WP_277443378.1">
    <property type="nucleotide sequence ID" value="NZ_JAKOAV010000010.1"/>
</dbReference>
<gene>
    <name evidence="6" type="ORF">L7E55_06925</name>
</gene>